<name>E3GLT3_9FIRM</name>
<dbReference type="EMBL" id="CP002273">
    <property type="protein sequence ID" value="ADO36407.1"/>
    <property type="molecule type" value="Genomic_DNA"/>
</dbReference>
<sequence>MVFQYFVKLIFVKNTIPQKYMRLFSVFEKNLIFLLTIQKNRRIL</sequence>
<evidence type="ECO:0000313" key="1">
    <source>
        <dbReference type="EMBL" id="ADO36407.1"/>
    </source>
</evidence>
<keyword evidence="2" id="KW-1185">Reference proteome</keyword>
<dbReference type="KEGG" id="elm:ELI_1421"/>
<reference key="1">
    <citation type="submission" date="2010-09" db="EMBL/GenBank/DDBJ databases">
        <authorList>
            <person name="Roh H."/>
            <person name="Ko H.-J."/>
            <person name="Kim D."/>
            <person name="Choi D.G."/>
            <person name="Park S."/>
            <person name="Kim S."/>
            <person name="Kim K.H."/>
            <person name="Chang I.S."/>
            <person name="Choi I.-G."/>
        </authorList>
    </citation>
    <scope>NUCLEOTIDE SEQUENCE</scope>
    <source>
        <strain>KIST612</strain>
    </source>
</reference>
<evidence type="ECO:0000313" key="2">
    <source>
        <dbReference type="Proteomes" id="UP000006873"/>
    </source>
</evidence>
<reference evidence="1 2" key="2">
    <citation type="journal article" date="2011" name="J. Bacteriol.">
        <title>Complete genome sequence of a carbon monoxide-utilizing acetogen, Eubacterium limosum KIST612.</title>
        <authorList>
            <person name="Roh H."/>
            <person name="Ko H.J."/>
            <person name="Kim D."/>
            <person name="Choi D.G."/>
            <person name="Park S."/>
            <person name="Kim S."/>
            <person name="Chang I.S."/>
            <person name="Choi I.G."/>
        </authorList>
    </citation>
    <scope>NUCLEOTIDE SEQUENCE [LARGE SCALE GENOMIC DNA]</scope>
    <source>
        <strain evidence="1 2">KIST612</strain>
    </source>
</reference>
<dbReference type="HOGENOM" id="CLU_3216391_0_0_9"/>
<protein>
    <submittedName>
        <fullName evidence="1">Uncharacterized protein</fullName>
    </submittedName>
</protein>
<gene>
    <name evidence="1" type="ordered locus">ELI_1421</name>
</gene>
<dbReference type="Proteomes" id="UP000006873">
    <property type="component" value="Chromosome"/>
</dbReference>
<proteinExistence type="predicted"/>
<accession>E3GLT3</accession>
<organism evidence="1 2">
    <name type="scientific">Eubacterium callanderi</name>
    <dbReference type="NCBI Taxonomy" id="53442"/>
    <lineage>
        <taxon>Bacteria</taxon>
        <taxon>Bacillati</taxon>
        <taxon>Bacillota</taxon>
        <taxon>Clostridia</taxon>
        <taxon>Eubacteriales</taxon>
        <taxon>Eubacteriaceae</taxon>
        <taxon>Eubacterium</taxon>
    </lineage>
</organism>
<dbReference type="AlphaFoldDB" id="E3GLT3"/>